<name>A0A379WTF5_SALET</name>
<dbReference type="AlphaFoldDB" id="A0A379WTF5"/>
<proteinExistence type="predicted"/>
<gene>
    <name evidence="1" type="primary">rimL_2</name>
    <name evidence="1" type="ORF">NCTC8261_03675</name>
</gene>
<reference evidence="1 2" key="1">
    <citation type="submission" date="2018-06" db="EMBL/GenBank/DDBJ databases">
        <authorList>
            <consortium name="Pathogen Informatics"/>
            <person name="Doyle S."/>
        </authorList>
    </citation>
    <scope>NUCLEOTIDE SEQUENCE [LARGE SCALE GENOMIC DNA]</scope>
    <source>
        <strain evidence="1 2">NCTC8261</strain>
    </source>
</reference>
<dbReference type="EMBL" id="UGXT01000002">
    <property type="protein sequence ID" value="SUH37379.1"/>
    <property type="molecule type" value="Genomic_DNA"/>
</dbReference>
<dbReference type="PANTHER" id="PTHR43441:SF11">
    <property type="entry name" value="RIBOSOMAL-PROTEIN-SERINE ACETYLTRANSFERASE"/>
    <property type="match status" value="1"/>
</dbReference>
<dbReference type="PANTHER" id="PTHR43441">
    <property type="entry name" value="RIBOSOMAL-PROTEIN-SERINE ACETYLTRANSFERASE"/>
    <property type="match status" value="1"/>
</dbReference>
<dbReference type="GO" id="GO:1990189">
    <property type="term" value="F:protein N-terminal-serine acetyltransferase activity"/>
    <property type="evidence" value="ECO:0007669"/>
    <property type="project" value="TreeGrafter"/>
</dbReference>
<keyword evidence="1" id="KW-0808">Transferase</keyword>
<protein>
    <submittedName>
        <fullName evidence="1">Ribosomal-protein-L7/L12-serine acetyltransferase</fullName>
        <ecNumber evidence="1">2.3.1.-</ecNumber>
    </submittedName>
</protein>
<accession>A0A379WTF5</accession>
<keyword evidence="1" id="KW-0012">Acyltransferase</keyword>
<dbReference type="SUPFAM" id="SSF55729">
    <property type="entry name" value="Acyl-CoA N-acyltransferases (Nat)"/>
    <property type="match status" value="1"/>
</dbReference>
<evidence type="ECO:0000313" key="2">
    <source>
        <dbReference type="Proteomes" id="UP000254712"/>
    </source>
</evidence>
<organism evidence="1 2">
    <name type="scientific">Salmonella enterica I</name>
    <dbReference type="NCBI Taxonomy" id="59201"/>
    <lineage>
        <taxon>Bacteria</taxon>
        <taxon>Pseudomonadati</taxon>
        <taxon>Pseudomonadota</taxon>
        <taxon>Gammaproteobacteria</taxon>
        <taxon>Enterobacterales</taxon>
        <taxon>Enterobacteriaceae</taxon>
        <taxon>Salmonella</taxon>
    </lineage>
</organism>
<dbReference type="GO" id="GO:0008999">
    <property type="term" value="F:protein-N-terminal-alanine acetyltransferase activity"/>
    <property type="evidence" value="ECO:0007669"/>
    <property type="project" value="TreeGrafter"/>
</dbReference>
<sequence>MSQSLQALMTHYARRGDIRRFVIKCRVDNQASNAVARGNHFTLEGCMKQAEYLNGDYHDVNMYARIIDAD</sequence>
<dbReference type="EC" id="2.3.1.-" evidence="1"/>
<evidence type="ECO:0000313" key="1">
    <source>
        <dbReference type="EMBL" id="SUH37379.1"/>
    </source>
</evidence>
<dbReference type="InterPro" id="IPR051908">
    <property type="entry name" value="Ribosomal_N-acetyltransferase"/>
</dbReference>
<dbReference type="Gene3D" id="3.40.630.30">
    <property type="match status" value="1"/>
</dbReference>
<dbReference type="Proteomes" id="UP000254712">
    <property type="component" value="Unassembled WGS sequence"/>
</dbReference>
<dbReference type="GO" id="GO:0005737">
    <property type="term" value="C:cytoplasm"/>
    <property type="evidence" value="ECO:0007669"/>
    <property type="project" value="TreeGrafter"/>
</dbReference>
<dbReference type="InterPro" id="IPR016181">
    <property type="entry name" value="Acyl_CoA_acyltransferase"/>
</dbReference>